<keyword evidence="3" id="KW-1185">Reference proteome</keyword>
<organism evidence="2 3">
    <name type="scientific">Blyttiomyces helicus</name>
    <dbReference type="NCBI Taxonomy" id="388810"/>
    <lineage>
        <taxon>Eukaryota</taxon>
        <taxon>Fungi</taxon>
        <taxon>Fungi incertae sedis</taxon>
        <taxon>Chytridiomycota</taxon>
        <taxon>Chytridiomycota incertae sedis</taxon>
        <taxon>Chytridiomycetes</taxon>
        <taxon>Chytridiomycetes incertae sedis</taxon>
        <taxon>Blyttiomyces</taxon>
    </lineage>
</organism>
<evidence type="ECO:0000313" key="3">
    <source>
        <dbReference type="Proteomes" id="UP000269721"/>
    </source>
</evidence>
<reference evidence="3" key="1">
    <citation type="journal article" date="2018" name="Nat. Microbiol.">
        <title>Leveraging single-cell genomics to expand the fungal tree of life.</title>
        <authorList>
            <person name="Ahrendt S.R."/>
            <person name="Quandt C.A."/>
            <person name="Ciobanu D."/>
            <person name="Clum A."/>
            <person name="Salamov A."/>
            <person name="Andreopoulos B."/>
            <person name="Cheng J.F."/>
            <person name="Woyke T."/>
            <person name="Pelin A."/>
            <person name="Henrissat B."/>
            <person name="Reynolds N.K."/>
            <person name="Benny G.L."/>
            <person name="Smith M.E."/>
            <person name="James T.Y."/>
            <person name="Grigoriev I.V."/>
        </authorList>
    </citation>
    <scope>NUCLEOTIDE SEQUENCE [LARGE SCALE GENOMIC DNA]</scope>
</reference>
<evidence type="ECO:0000313" key="2">
    <source>
        <dbReference type="EMBL" id="RKO84519.1"/>
    </source>
</evidence>
<proteinExistence type="predicted"/>
<name>A0A4P9VXR5_9FUNG</name>
<feature type="region of interest" description="Disordered" evidence="1">
    <location>
        <begin position="299"/>
        <end position="327"/>
    </location>
</feature>
<feature type="compositionally biased region" description="Basic and acidic residues" evidence="1">
    <location>
        <begin position="38"/>
        <end position="47"/>
    </location>
</feature>
<accession>A0A4P9VXR5</accession>
<feature type="compositionally biased region" description="Basic residues" evidence="1">
    <location>
        <begin position="81"/>
        <end position="90"/>
    </location>
</feature>
<gene>
    <name evidence="2" type="ORF">BDK51DRAFT_48936</name>
</gene>
<sequence>MKETPEADMVPELKSQGTLLLICGPIIGKALGHTSEAGVERSTDHLGNKKRSPPPRSDRPIGARTGTSNEHGNAQADRPPTSKRSRRQSGKQRNCQENAGRHHSVFGLGQILAKFDPLAVPSPSEASTVQRKLRGGGPCRPLPGVPLSGVTHAQQVEDPEGPEGLRAWDKVCNLQVHRDQTHTLSAVPACQVGGQQYEFLERKSVARKGFLLPGNQKIRELLPAMGMRAPGAAQMTNPSGSTLSRTWEDKAITLIEVIKRCRHRHDIRSRTPTQASLGDRSFIHAGILDVKGDTVRAEGGDDGLTKGAWEEQAGANDRESSKMKRPVFADGRRRPVIQVMIQVPQAQNGFCLAGPSAVSVTDLA</sequence>
<dbReference type="EMBL" id="ML000013">
    <property type="protein sequence ID" value="RKO84519.1"/>
    <property type="molecule type" value="Genomic_DNA"/>
</dbReference>
<evidence type="ECO:0000256" key="1">
    <source>
        <dbReference type="SAM" id="MobiDB-lite"/>
    </source>
</evidence>
<dbReference type="AlphaFoldDB" id="A0A4P9VXR5"/>
<protein>
    <submittedName>
        <fullName evidence="2">Uncharacterized protein</fullName>
    </submittedName>
</protein>
<feature type="region of interest" description="Disordered" evidence="1">
    <location>
        <begin position="34"/>
        <end position="102"/>
    </location>
</feature>
<dbReference type="Proteomes" id="UP000269721">
    <property type="component" value="Unassembled WGS sequence"/>
</dbReference>